<organism evidence="9 10">
    <name type="scientific">Cellulomonas fimi</name>
    <dbReference type="NCBI Taxonomy" id="1708"/>
    <lineage>
        <taxon>Bacteria</taxon>
        <taxon>Bacillati</taxon>
        <taxon>Actinomycetota</taxon>
        <taxon>Actinomycetes</taxon>
        <taxon>Micrococcales</taxon>
        <taxon>Cellulomonadaceae</taxon>
        <taxon>Cellulomonas</taxon>
    </lineage>
</organism>
<evidence type="ECO:0000313" key="9">
    <source>
        <dbReference type="EMBL" id="NMR18792.1"/>
    </source>
</evidence>
<dbReference type="Proteomes" id="UP000562124">
    <property type="component" value="Unassembled WGS sequence"/>
</dbReference>
<keyword evidence="2 6" id="KW-0479">Metal-binding</keyword>
<feature type="domain" description="Thiamine pyrophosphate enzyme N-terminal TPP-binding" evidence="8">
    <location>
        <begin position="125"/>
        <end position="179"/>
    </location>
</feature>
<comment type="catalytic activity">
    <reaction evidence="6">
        <text>isochorismate + 2-oxoglutarate + H(+) = 5-enolpyruvoyl-6-hydroxy-2-succinyl-cyclohex-3-ene-1-carboxylate + CO2</text>
        <dbReference type="Rhea" id="RHEA:25593"/>
        <dbReference type="ChEBI" id="CHEBI:15378"/>
        <dbReference type="ChEBI" id="CHEBI:16526"/>
        <dbReference type="ChEBI" id="CHEBI:16810"/>
        <dbReference type="ChEBI" id="CHEBI:29780"/>
        <dbReference type="ChEBI" id="CHEBI:58818"/>
        <dbReference type="EC" id="2.2.1.9"/>
    </reaction>
</comment>
<keyword evidence="6" id="KW-0474">Menaquinone biosynthesis</keyword>
<evidence type="ECO:0000256" key="5">
    <source>
        <dbReference type="ARBA" id="ARBA00023211"/>
    </source>
</evidence>
<dbReference type="SUPFAM" id="SSF52518">
    <property type="entry name" value="Thiamin diphosphate-binding fold (THDP-binding)"/>
    <property type="match status" value="2"/>
</dbReference>
<dbReference type="GO" id="GO:0000287">
    <property type="term" value="F:magnesium ion binding"/>
    <property type="evidence" value="ECO:0007669"/>
    <property type="project" value="UniProtKB-UniRule"/>
</dbReference>
<dbReference type="InterPro" id="IPR029061">
    <property type="entry name" value="THDP-binding"/>
</dbReference>
<dbReference type="Pfam" id="PF02776">
    <property type="entry name" value="TPP_enzyme_N"/>
    <property type="match status" value="1"/>
</dbReference>
<evidence type="ECO:0000259" key="8">
    <source>
        <dbReference type="Pfam" id="PF02776"/>
    </source>
</evidence>
<dbReference type="CDD" id="cd02009">
    <property type="entry name" value="TPP_SHCHC_synthase"/>
    <property type="match status" value="1"/>
</dbReference>
<dbReference type="GO" id="GO:0070204">
    <property type="term" value="F:2-succinyl-5-enolpyruvyl-6-hydroxy-3-cyclohexene-1-carboxylic-acid synthase activity"/>
    <property type="evidence" value="ECO:0007669"/>
    <property type="project" value="UniProtKB-UniRule"/>
</dbReference>
<keyword evidence="1 6" id="KW-0808">Transferase</keyword>
<feature type="region of interest" description="Disordered" evidence="7">
    <location>
        <begin position="99"/>
        <end position="126"/>
    </location>
</feature>
<dbReference type="EMBL" id="JABCJJ010000001">
    <property type="protein sequence ID" value="NMR18792.1"/>
    <property type="molecule type" value="Genomic_DNA"/>
</dbReference>
<keyword evidence="10" id="KW-1185">Reference proteome</keyword>
<keyword evidence="4 6" id="KW-0786">Thiamine pyrophosphate</keyword>
<comment type="cofactor">
    <cofactor evidence="6">
        <name>thiamine diphosphate</name>
        <dbReference type="ChEBI" id="CHEBI:58937"/>
    </cofactor>
    <text evidence="6">Binds 1 thiamine pyrophosphate per subunit.</text>
</comment>
<protein>
    <recommendedName>
        <fullName evidence="6">2-succinyl-5-enolpyruvyl-6-hydroxy-3-cyclohexene-1-carboxylate synthase</fullName>
        <shortName evidence="6">SEPHCHC synthase</shortName>
        <ecNumber evidence="6">2.2.1.9</ecNumber>
    </recommendedName>
    <alternativeName>
        <fullName evidence="6">Menaquinone biosynthesis protein MenD</fullName>
    </alternativeName>
</protein>
<comment type="pathway">
    <text evidence="6">Quinol/quinone metabolism; 1,4-dihydroxy-2-naphthoate biosynthesis; 1,4-dihydroxy-2-naphthoate from chorismate: step 2/7.</text>
</comment>
<reference evidence="9 10" key="1">
    <citation type="submission" date="2020-04" db="EMBL/GenBank/DDBJ databases">
        <title>Sequencing and Assembly of C. fimi.</title>
        <authorList>
            <person name="Ramsey A.R."/>
        </authorList>
    </citation>
    <scope>NUCLEOTIDE SEQUENCE [LARGE SCALE GENOMIC DNA]</scope>
    <source>
        <strain evidence="9 10">SB</strain>
    </source>
</reference>
<dbReference type="AlphaFoldDB" id="A0A7Y0LV55"/>
<comment type="cofactor">
    <cofactor evidence="6">
        <name>Mg(2+)</name>
        <dbReference type="ChEBI" id="CHEBI:18420"/>
    </cofactor>
    <cofactor evidence="6">
        <name>Mn(2+)</name>
        <dbReference type="ChEBI" id="CHEBI:29035"/>
    </cofactor>
</comment>
<comment type="subunit">
    <text evidence="6">Homodimer.</text>
</comment>
<evidence type="ECO:0000256" key="1">
    <source>
        <dbReference type="ARBA" id="ARBA00022679"/>
    </source>
</evidence>
<dbReference type="GO" id="GO:0030976">
    <property type="term" value="F:thiamine pyrophosphate binding"/>
    <property type="evidence" value="ECO:0007669"/>
    <property type="project" value="UniProtKB-UniRule"/>
</dbReference>
<dbReference type="UniPathway" id="UPA01057">
    <property type="reaction ID" value="UER00164"/>
</dbReference>
<dbReference type="HAMAP" id="MF_01659">
    <property type="entry name" value="MenD"/>
    <property type="match status" value="1"/>
</dbReference>
<comment type="function">
    <text evidence="6">Catalyzes the thiamine diphosphate-dependent decarboxylation of 2-oxoglutarate and the subsequent addition of the resulting succinic semialdehyde-thiamine pyrophosphate anion to isochorismate to yield 2-succinyl-5-enolpyruvyl-6-hydroxy-3-cyclohexene-1-carboxylate (SEPHCHC).</text>
</comment>
<dbReference type="GO" id="GO:0030145">
    <property type="term" value="F:manganese ion binding"/>
    <property type="evidence" value="ECO:0007669"/>
    <property type="project" value="UniProtKB-UniRule"/>
</dbReference>
<name>A0A7Y0LV55_CELFI</name>
<dbReference type="NCBIfam" id="TIGR00173">
    <property type="entry name" value="menD"/>
    <property type="match status" value="1"/>
</dbReference>
<dbReference type="Gene3D" id="3.40.50.1220">
    <property type="entry name" value="TPP-binding domain"/>
    <property type="match status" value="1"/>
</dbReference>
<comment type="pathway">
    <text evidence="6">Quinol/quinone metabolism; menaquinone biosynthesis.</text>
</comment>
<evidence type="ECO:0000256" key="7">
    <source>
        <dbReference type="SAM" id="MobiDB-lite"/>
    </source>
</evidence>
<evidence type="ECO:0000256" key="3">
    <source>
        <dbReference type="ARBA" id="ARBA00022842"/>
    </source>
</evidence>
<evidence type="ECO:0000256" key="6">
    <source>
        <dbReference type="HAMAP-Rule" id="MF_01659"/>
    </source>
</evidence>
<proteinExistence type="inferred from homology"/>
<dbReference type="PANTHER" id="PTHR42916">
    <property type="entry name" value="2-SUCCINYL-5-ENOLPYRUVYL-6-HYDROXY-3-CYCLOHEXENE-1-CARBOXYLATE SYNTHASE"/>
    <property type="match status" value="1"/>
</dbReference>
<dbReference type="EC" id="2.2.1.9" evidence="6"/>
<dbReference type="GO" id="GO:0009234">
    <property type="term" value="P:menaquinone biosynthetic process"/>
    <property type="evidence" value="ECO:0007669"/>
    <property type="project" value="UniProtKB-UniRule"/>
</dbReference>
<feature type="region of interest" description="Disordered" evidence="7">
    <location>
        <begin position="1"/>
        <end position="21"/>
    </location>
</feature>
<comment type="similarity">
    <text evidence="6">Belongs to the TPP enzyme family. MenD subfamily.</text>
</comment>
<dbReference type="PANTHER" id="PTHR42916:SF1">
    <property type="entry name" value="PROTEIN PHYLLO, CHLOROPLASTIC"/>
    <property type="match status" value="1"/>
</dbReference>
<dbReference type="Gene3D" id="3.40.50.970">
    <property type="match status" value="2"/>
</dbReference>
<feature type="compositionally biased region" description="Low complexity" evidence="7">
    <location>
        <begin position="99"/>
        <end position="119"/>
    </location>
</feature>
<dbReference type="InterPro" id="IPR012001">
    <property type="entry name" value="Thiamin_PyroP_enz_TPP-bd_dom"/>
</dbReference>
<evidence type="ECO:0000256" key="2">
    <source>
        <dbReference type="ARBA" id="ARBA00022723"/>
    </source>
</evidence>
<gene>
    <name evidence="6 9" type="primary">menD</name>
    <name evidence="9" type="ORF">HIR71_00875</name>
</gene>
<dbReference type="UniPathway" id="UPA00079"/>
<dbReference type="CDD" id="cd07037">
    <property type="entry name" value="TPP_PYR_MenD"/>
    <property type="match status" value="1"/>
</dbReference>
<evidence type="ECO:0000313" key="10">
    <source>
        <dbReference type="Proteomes" id="UP000562124"/>
    </source>
</evidence>
<evidence type="ECO:0000256" key="4">
    <source>
        <dbReference type="ARBA" id="ARBA00023052"/>
    </source>
</evidence>
<comment type="caution">
    <text evidence="9">The sequence shown here is derived from an EMBL/GenBank/DDBJ whole genome shotgun (WGS) entry which is preliminary data.</text>
</comment>
<feature type="compositionally biased region" description="Low complexity" evidence="7">
    <location>
        <begin position="10"/>
        <end position="21"/>
    </location>
</feature>
<keyword evidence="5 6" id="KW-0464">Manganese</keyword>
<dbReference type="InterPro" id="IPR004433">
    <property type="entry name" value="MenaQ_synth_MenD"/>
</dbReference>
<keyword evidence="3 6" id="KW-0460">Magnesium</keyword>
<accession>A0A7Y0LV55</accession>
<sequence>MTAPGPAPAAEPGGAPVQPAGPATAAARVLVQALARLGVRDVVLAPGSRSAPLAYALAAASLPDGERPAGAPTIRLSVRIDERSAAFLALGLARGSAVPAHGAAEPPHGAASRGPADGTTAGGGARPVAIVTTSGTATANLHPAVLEAHHAGVPLLVLTADRPHELRGTGANQTTDQVGLFGSAVRLSVDVPAPSGRPGEHADVRQLASRAVAAALGSRTGDPGPVHLNLSFREPLAPGPDDGTWPAPSSVGLSEVVRRGAADAVEPGTPAGGPLVPADVSTQPAAATEHVPTVVVAGDGAGPAARRLAEANGWPLLAEPSSGARAGDHAITAYRLLLDRPELGGAIRRAVVLGRPTLSRPVQQLLARADVEVLVVAPRGGAWPDAMRRASTVLAEVPLQLLGGVTGPAGHAGEWLARWQKAGAIAAEAIDRVLDAAPKGRRSRSGTRVRGPLLAREVARASRPDDVLVVGSSNPIRDLDLVARWDGDAPVVLANRGLAGIDGTVSTAIGVALALPRRRVRALLGDLTFLHDVGGLLRGPFEPEPNLQLVVANDDGGSIFATLEHGAPEHASAFERVFGTPHGADLGALCAGYAVRHELVRDVESLRVALATPGPGLSVVEVRVDRSRRRALTARMATAVDDAFD</sequence>
<dbReference type="RefSeq" id="WP_169322708.1">
    <property type="nucleotide sequence ID" value="NZ_JABCJJ010000001.1"/>
</dbReference>